<feature type="region of interest" description="Disordered" evidence="1">
    <location>
        <begin position="178"/>
        <end position="208"/>
    </location>
</feature>
<sequence>MRCADGIKIAKIERINRKVTSEDGGFSYVPTNSVIVTFGGKRMPKSVYMYYNSRPIETYVPRVIQCFGCLRCGHTKAICKSPSIRCPACAKDHPLDMCPDRDAPVCLHCGGNHLTNEQNKRLAHRTCPEYLRQKAIKSNMVNYQCLFFETDKLSRQNSQMKAQYRIAFPDTISRQVSLPSERPASNKKPFAQVARSRSPPASTTFSVSSARNIAWDHSYEPEAPKRKIM</sequence>
<feature type="compositionally biased region" description="Polar residues" evidence="1">
    <location>
        <begin position="199"/>
        <end position="208"/>
    </location>
</feature>
<name>A0ABM1MXF5_NICVS</name>
<evidence type="ECO:0000313" key="3">
    <source>
        <dbReference type="RefSeq" id="XP_017779255.1"/>
    </source>
</evidence>
<keyword evidence="2" id="KW-1185">Reference proteome</keyword>
<dbReference type="RefSeq" id="XP_017779255.1">
    <property type="nucleotide sequence ID" value="XM_017923766.1"/>
</dbReference>
<accession>A0ABM1MXF5</accession>
<dbReference type="Proteomes" id="UP000695000">
    <property type="component" value="Unplaced"/>
</dbReference>
<evidence type="ECO:0000256" key="1">
    <source>
        <dbReference type="SAM" id="MobiDB-lite"/>
    </source>
</evidence>
<protein>
    <submittedName>
        <fullName evidence="3">Uncharacterized protein LOC108564678</fullName>
    </submittedName>
</protein>
<gene>
    <name evidence="3" type="primary">LOC108564678</name>
</gene>
<organism evidence="2 3">
    <name type="scientific">Nicrophorus vespilloides</name>
    <name type="common">Boreal carrion beetle</name>
    <dbReference type="NCBI Taxonomy" id="110193"/>
    <lineage>
        <taxon>Eukaryota</taxon>
        <taxon>Metazoa</taxon>
        <taxon>Ecdysozoa</taxon>
        <taxon>Arthropoda</taxon>
        <taxon>Hexapoda</taxon>
        <taxon>Insecta</taxon>
        <taxon>Pterygota</taxon>
        <taxon>Neoptera</taxon>
        <taxon>Endopterygota</taxon>
        <taxon>Coleoptera</taxon>
        <taxon>Polyphaga</taxon>
        <taxon>Staphyliniformia</taxon>
        <taxon>Silphidae</taxon>
        <taxon>Nicrophorinae</taxon>
        <taxon>Nicrophorus</taxon>
    </lineage>
</organism>
<dbReference type="GeneID" id="108564678"/>
<evidence type="ECO:0000313" key="2">
    <source>
        <dbReference type="Proteomes" id="UP000695000"/>
    </source>
</evidence>
<proteinExistence type="predicted"/>
<reference evidence="3" key="1">
    <citation type="submission" date="2025-08" db="UniProtKB">
        <authorList>
            <consortium name="RefSeq"/>
        </authorList>
    </citation>
    <scope>IDENTIFICATION</scope>
    <source>
        <tissue evidence="3">Whole Larva</tissue>
    </source>
</reference>